<dbReference type="PANTHER" id="PTHR31672:SF13">
    <property type="entry name" value="F-BOX PROTEIN CPR30-LIKE"/>
    <property type="match status" value="1"/>
</dbReference>
<feature type="domain" description="F-box associated beta-propeller type 3" evidence="1">
    <location>
        <begin position="62"/>
        <end position="253"/>
    </location>
</feature>
<proteinExistence type="predicted"/>
<dbReference type="Proteomes" id="UP001154282">
    <property type="component" value="Unassembled WGS sequence"/>
</dbReference>
<dbReference type="EMBL" id="CAMGYJ010000005">
    <property type="protein sequence ID" value="CAI0408295.1"/>
    <property type="molecule type" value="Genomic_DNA"/>
</dbReference>
<organism evidence="2 3">
    <name type="scientific">Linum tenue</name>
    <dbReference type="NCBI Taxonomy" id="586396"/>
    <lineage>
        <taxon>Eukaryota</taxon>
        <taxon>Viridiplantae</taxon>
        <taxon>Streptophyta</taxon>
        <taxon>Embryophyta</taxon>
        <taxon>Tracheophyta</taxon>
        <taxon>Spermatophyta</taxon>
        <taxon>Magnoliopsida</taxon>
        <taxon>eudicotyledons</taxon>
        <taxon>Gunneridae</taxon>
        <taxon>Pentapetalae</taxon>
        <taxon>rosids</taxon>
        <taxon>fabids</taxon>
        <taxon>Malpighiales</taxon>
        <taxon>Linaceae</taxon>
        <taxon>Linum</taxon>
    </lineage>
</organism>
<dbReference type="Pfam" id="PF08268">
    <property type="entry name" value="FBA_3"/>
    <property type="match status" value="1"/>
</dbReference>
<dbReference type="InterPro" id="IPR013187">
    <property type="entry name" value="F-box-assoc_dom_typ3"/>
</dbReference>
<gene>
    <name evidence="2" type="ORF">LITE_LOCUS13898</name>
</gene>
<keyword evidence="3" id="KW-1185">Reference proteome</keyword>
<dbReference type="InterPro" id="IPR017451">
    <property type="entry name" value="F-box-assoc_interact_dom"/>
</dbReference>
<dbReference type="InterPro" id="IPR050796">
    <property type="entry name" value="SCF_F-box_component"/>
</dbReference>
<reference evidence="2" key="1">
    <citation type="submission" date="2022-08" db="EMBL/GenBank/DDBJ databases">
        <authorList>
            <person name="Gutierrez-Valencia J."/>
        </authorList>
    </citation>
    <scope>NUCLEOTIDE SEQUENCE</scope>
</reference>
<dbReference type="PANTHER" id="PTHR31672">
    <property type="entry name" value="BNACNNG10540D PROTEIN"/>
    <property type="match status" value="1"/>
</dbReference>
<evidence type="ECO:0000313" key="3">
    <source>
        <dbReference type="Proteomes" id="UP001154282"/>
    </source>
</evidence>
<name>A0AAV0JG00_9ROSI</name>
<comment type="caution">
    <text evidence="2">The sequence shown here is derived from an EMBL/GenBank/DDBJ whole genome shotgun (WGS) entry which is preliminary data.</text>
</comment>
<feature type="non-terminal residue" evidence="2">
    <location>
        <position position="1"/>
    </location>
</feature>
<dbReference type="AlphaFoldDB" id="A0AAV0JG00"/>
<accession>A0AAV0JG00</accession>
<dbReference type="NCBIfam" id="TIGR01640">
    <property type="entry name" value="F_box_assoc_1"/>
    <property type="match status" value="1"/>
</dbReference>
<evidence type="ECO:0000259" key="1">
    <source>
        <dbReference type="Pfam" id="PF08268"/>
    </source>
</evidence>
<evidence type="ECO:0000313" key="2">
    <source>
        <dbReference type="EMBL" id="CAI0408295.1"/>
    </source>
</evidence>
<protein>
    <recommendedName>
        <fullName evidence="1">F-box associated beta-propeller type 3 domain-containing protein</fullName>
    </recommendedName>
</protein>
<sequence length="333" mass="35796">DTTNALLRIGGDQDLARLAPAGSCNGFLLLCNSDAAAENNTNSSSSSSSSSSWSSAAAPPVCLWNPLTGHQIQLPPAPTAAGFPEPLHAAVGLGPDPTTSAPKIVRILYYNRPTMFGFVWTSQVQVLTVGGAWREMGRTVWNLKPGPAEATLQLVNNTAALHWLTLGLVGQGSSRAVKIVSFDLREEMFREIAFPATCFEGLGRDRYTISHLAELSGRLSAVVSGPPDHEATSPLEVWAMKEYGVKESWARDFVIGNHHSPPPPLMNPTSYEGGPLRVLCRIRRSTTTRAVFLVQFGGGGLASYCPENQELKELVVVPGLPRFFSAALHMESM</sequence>